<proteinExistence type="predicted"/>
<reference evidence="6 7" key="1">
    <citation type="submission" date="2019-03" db="EMBL/GenBank/DDBJ databases">
        <title>Genomic Encyclopedia of Type Strains, Phase IV (KMG-IV): sequencing the most valuable type-strain genomes for metagenomic binning, comparative biology and taxonomic classification.</title>
        <authorList>
            <person name="Goeker M."/>
        </authorList>
    </citation>
    <scope>NUCLEOTIDE SEQUENCE [LARGE SCALE GENOMIC DNA]</scope>
    <source>
        <strain evidence="6 7">DSM 13575</strain>
    </source>
</reference>
<keyword evidence="2" id="KW-0690">Ribosome biogenesis</keyword>
<evidence type="ECO:0000313" key="6">
    <source>
        <dbReference type="EMBL" id="TDX14512.1"/>
    </source>
</evidence>
<dbReference type="AlphaFoldDB" id="A0A4R8EQA1"/>
<organism evidence="6 7">
    <name type="scientific">Petrotoga sibirica</name>
    <dbReference type="NCBI Taxonomy" id="156202"/>
    <lineage>
        <taxon>Bacteria</taxon>
        <taxon>Thermotogati</taxon>
        <taxon>Thermotogota</taxon>
        <taxon>Thermotogae</taxon>
        <taxon>Petrotogales</taxon>
        <taxon>Petrotogaceae</taxon>
        <taxon>Petrotoga</taxon>
    </lineage>
</organism>
<dbReference type="InterPro" id="IPR012337">
    <property type="entry name" value="RNaseH-like_sf"/>
</dbReference>
<dbReference type="InterPro" id="IPR006641">
    <property type="entry name" value="YqgF/RNaseH-like_dom"/>
</dbReference>
<evidence type="ECO:0000313" key="7">
    <source>
        <dbReference type="Proteomes" id="UP000294817"/>
    </source>
</evidence>
<dbReference type="EMBL" id="SODZ01000010">
    <property type="protein sequence ID" value="TDX14512.1"/>
    <property type="molecule type" value="Genomic_DNA"/>
</dbReference>
<sequence>MGTFKNLKVYGIDYGTSKCGIAFLKQDVNIPLPKATVPSEKLLEYLISLDLSHDDLIVFGLPISMSGRYSKQSFLSIDEAIRVKERIGCKIYFVDERLTTSTLYSEFKGQVSYKKVKETKDQNSSVLILSNFIQSPGNAIALAEKEIYNLKKNFSNYKDVLIWDIPISNEVKNFSIFAKDPWVFWFYYKEGFRSTTLISDLKDYYDLIITTKENEDKIQVNINYSELMCL</sequence>
<keyword evidence="1" id="KW-0963">Cytoplasm</keyword>
<dbReference type="Proteomes" id="UP000294817">
    <property type="component" value="Unassembled WGS sequence"/>
</dbReference>
<dbReference type="GO" id="GO:0016787">
    <property type="term" value="F:hydrolase activity"/>
    <property type="evidence" value="ECO:0007669"/>
    <property type="project" value="UniProtKB-KW"/>
</dbReference>
<name>A0A4R8EQA1_9BACT</name>
<evidence type="ECO:0000256" key="4">
    <source>
        <dbReference type="ARBA" id="ARBA00022801"/>
    </source>
</evidence>
<keyword evidence="7" id="KW-1185">Reference proteome</keyword>
<dbReference type="GO" id="GO:0000967">
    <property type="term" value="P:rRNA 5'-end processing"/>
    <property type="evidence" value="ECO:0007669"/>
    <property type="project" value="TreeGrafter"/>
</dbReference>
<evidence type="ECO:0000256" key="3">
    <source>
        <dbReference type="ARBA" id="ARBA00022722"/>
    </source>
</evidence>
<dbReference type="PANTHER" id="PTHR33317">
    <property type="entry name" value="POLYNUCLEOTIDYL TRANSFERASE, RIBONUCLEASE H-LIKE SUPERFAMILY PROTEIN"/>
    <property type="match status" value="1"/>
</dbReference>
<dbReference type="InterPro" id="IPR005227">
    <property type="entry name" value="YqgF"/>
</dbReference>
<protein>
    <submittedName>
        <fullName evidence="6">Putative Holliday junction resolvase</fullName>
    </submittedName>
</protein>
<evidence type="ECO:0000256" key="1">
    <source>
        <dbReference type="ARBA" id="ARBA00022490"/>
    </source>
</evidence>
<keyword evidence="3" id="KW-0540">Nuclease</keyword>
<dbReference type="GO" id="GO:0004518">
    <property type="term" value="F:nuclease activity"/>
    <property type="evidence" value="ECO:0007669"/>
    <property type="project" value="UniProtKB-KW"/>
</dbReference>
<dbReference type="InterPro" id="IPR037027">
    <property type="entry name" value="YqgF/RNaseH-like_dom_sf"/>
</dbReference>
<feature type="domain" description="YqgF/RNase H-like" evidence="5">
    <location>
        <begin position="7"/>
        <end position="103"/>
    </location>
</feature>
<comment type="caution">
    <text evidence="6">The sequence shown here is derived from an EMBL/GenBank/DDBJ whole genome shotgun (WGS) entry which is preliminary data.</text>
</comment>
<dbReference type="GO" id="GO:0005829">
    <property type="term" value="C:cytosol"/>
    <property type="evidence" value="ECO:0007669"/>
    <property type="project" value="TreeGrafter"/>
</dbReference>
<accession>A0A4R8EQA1</accession>
<dbReference type="CDD" id="cd16964">
    <property type="entry name" value="YqgF"/>
    <property type="match status" value="1"/>
</dbReference>
<dbReference type="Gene3D" id="3.30.420.140">
    <property type="entry name" value="YqgF/RNase H-like domain"/>
    <property type="match status" value="1"/>
</dbReference>
<dbReference type="Pfam" id="PF03652">
    <property type="entry name" value="RuvX"/>
    <property type="match status" value="1"/>
</dbReference>
<keyword evidence="4" id="KW-0378">Hydrolase</keyword>
<dbReference type="SUPFAM" id="SSF53098">
    <property type="entry name" value="Ribonuclease H-like"/>
    <property type="match status" value="1"/>
</dbReference>
<evidence type="ECO:0000256" key="2">
    <source>
        <dbReference type="ARBA" id="ARBA00022517"/>
    </source>
</evidence>
<dbReference type="RefSeq" id="WP_103066165.1">
    <property type="nucleotide sequence ID" value="NZ_SODZ01000010.1"/>
</dbReference>
<dbReference type="PANTHER" id="PTHR33317:SF4">
    <property type="entry name" value="POLYNUCLEOTIDYL TRANSFERASE, RIBONUCLEASE H-LIKE SUPERFAMILY PROTEIN"/>
    <property type="match status" value="1"/>
</dbReference>
<evidence type="ECO:0000259" key="5">
    <source>
        <dbReference type="SMART" id="SM00732"/>
    </source>
</evidence>
<dbReference type="SMART" id="SM00732">
    <property type="entry name" value="YqgFc"/>
    <property type="match status" value="1"/>
</dbReference>
<gene>
    <name evidence="6" type="ORF">C8D74_11060</name>
</gene>